<comment type="subcellular location">
    <subcellularLocation>
        <location evidence="1">Secreted</location>
        <location evidence="1">Cell wall</location>
    </subcellularLocation>
</comment>
<dbReference type="PRINTS" id="PR01217">
    <property type="entry name" value="PRICHEXTENSN"/>
</dbReference>
<feature type="domain" description="Leucine-rich repeat-containing N-terminal plant-type" evidence="14">
    <location>
        <begin position="57"/>
        <end position="89"/>
    </location>
</feature>
<evidence type="ECO:0000256" key="5">
    <source>
        <dbReference type="ARBA" id="ARBA00022729"/>
    </source>
</evidence>
<evidence type="ECO:0000256" key="6">
    <source>
        <dbReference type="ARBA" id="ARBA00022737"/>
    </source>
</evidence>
<feature type="compositionally biased region" description="Low complexity" evidence="12">
    <location>
        <begin position="628"/>
        <end position="638"/>
    </location>
</feature>
<dbReference type="InterPro" id="IPR032675">
    <property type="entry name" value="LRR_dom_sf"/>
</dbReference>
<dbReference type="FunFam" id="3.80.10.10:FF:000383">
    <property type="entry name" value="Leucine-rich repeat receptor protein kinase EMS1"/>
    <property type="match status" value="1"/>
</dbReference>
<evidence type="ECO:0000256" key="11">
    <source>
        <dbReference type="PROSITE-ProRule" id="PRU00023"/>
    </source>
</evidence>
<keyword evidence="7" id="KW-0325">Glycoprotein</keyword>
<dbReference type="GO" id="GO:0071555">
    <property type="term" value="P:cell wall organization"/>
    <property type="evidence" value="ECO:0007669"/>
    <property type="project" value="UniProtKB-KW"/>
</dbReference>
<dbReference type="Pfam" id="PF13855">
    <property type="entry name" value="LRR_8"/>
    <property type="match status" value="2"/>
</dbReference>
<keyword evidence="8" id="KW-0379">Hydroxylation</keyword>
<evidence type="ECO:0000256" key="3">
    <source>
        <dbReference type="ARBA" id="ARBA00022525"/>
    </source>
</evidence>
<evidence type="ECO:0000256" key="13">
    <source>
        <dbReference type="SAM" id="SignalP"/>
    </source>
</evidence>
<keyword evidence="16" id="KW-1185">Reference proteome</keyword>
<evidence type="ECO:0000259" key="14">
    <source>
        <dbReference type="Pfam" id="PF08263"/>
    </source>
</evidence>
<keyword evidence="2" id="KW-0134">Cell wall</keyword>
<evidence type="ECO:0000256" key="12">
    <source>
        <dbReference type="SAM" id="MobiDB-lite"/>
    </source>
</evidence>
<name>A0A5A7Q9Z9_STRAF</name>
<sequence length="779" mass="84740">MTSTAGSRRRTTTTPPFLFSALILSLLASQILGAAARVRVPSNYRFPNPNLRRAYIALQALKNSIHSDPRNITHSWNSSNVCSYEGVFCAPSPANRSLTVVAGIDLNHEDIAGSLPPELGLLTDLALFHINSNRFCGVVPKTLARLRLLFELDLSNNRFVGGFPRVLLNLPSLKFLDLRFNEFEGPVPPEVFDKDLDAVFLNHNRFQFSLPPNLGNSPVSVLVLASNNFGGCIPASIGRMGGTLNELILMNDNLTDCLTPQIGNLTELTVLDVSFNRLRGPLPGEIRRMRKLEQLNVAHNRLTGVVPGDICQLPRLENFTYSYNYFTGVDPACGRPTFDGQQNCIANRTHQRSGRECSSEGARPFDCSRSQCGGGGGGGRSVRPGPRRRPPVGRPPSPRPSLSPRPFIQAPPPTTRSSRPRPPPPPPLPPSPPSPSLSPQPRPPPSPSSPPPPPFPPPPSPPSPSIDRRIMYLWLQTSFSGDPGYAKCCVMFCITAGAVAGLYVLSIQWIKWYALYTTHMYMPKALNVYGVLSFSTFLQALPQFGIHTNVRVCADCFNDGSRSRKDTVPANPNEINAVGDSISRLDISTVSDTKPEAGTAKSSFPDIFECKCGMPLCICQAPEPPNLLTTTSSPPLNSIPKQKKTEPTPRSRGSSSNCRQSTLFNPGQVGNSSVDTSSINYEVTGEGLREAIKNGDAPAAKKLLSQGVDANYRDKQGSSLLHLASVFNHTEIAFALIDHGAHLDCKNSQGETPLDCAPATLQYRIKQKMEEDKQSLAHE</sequence>
<evidence type="ECO:0000313" key="16">
    <source>
        <dbReference type="Proteomes" id="UP000325081"/>
    </source>
</evidence>
<dbReference type="AlphaFoldDB" id="A0A5A7Q9Z9"/>
<evidence type="ECO:0000313" key="15">
    <source>
        <dbReference type="EMBL" id="GER41746.1"/>
    </source>
</evidence>
<feature type="signal peptide" evidence="13">
    <location>
        <begin position="1"/>
        <end position="36"/>
    </location>
</feature>
<evidence type="ECO:0000256" key="7">
    <source>
        <dbReference type="ARBA" id="ARBA00023180"/>
    </source>
</evidence>
<keyword evidence="11" id="KW-0040">ANK repeat</keyword>
<dbReference type="InterPro" id="IPR001611">
    <property type="entry name" value="Leu-rich_rpt"/>
</dbReference>
<keyword evidence="9" id="KW-0961">Cell wall biogenesis/degradation</keyword>
<keyword evidence="5 13" id="KW-0732">Signal</keyword>
<dbReference type="OrthoDB" id="676979at2759"/>
<keyword evidence="4" id="KW-0433">Leucine-rich repeat</keyword>
<keyword evidence="6" id="KW-0677">Repeat</keyword>
<dbReference type="InterPro" id="IPR036770">
    <property type="entry name" value="Ankyrin_rpt-contain_sf"/>
</dbReference>
<dbReference type="Gene3D" id="3.80.10.10">
    <property type="entry name" value="Ribonuclease Inhibitor"/>
    <property type="match status" value="2"/>
</dbReference>
<dbReference type="SUPFAM" id="SSF52058">
    <property type="entry name" value="L domain-like"/>
    <property type="match status" value="1"/>
</dbReference>
<feature type="repeat" description="ANK" evidence="11">
    <location>
        <begin position="716"/>
        <end position="748"/>
    </location>
</feature>
<proteinExistence type="predicted"/>
<accession>A0A5A7Q9Z9</accession>
<protein>
    <recommendedName>
        <fullName evidence="10">Cell wall hydroxyproline-rich glycoprotein</fullName>
    </recommendedName>
</protein>
<dbReference type="PROSITE" id="PS50088">
    <property type="entry name" value="ANK_REPEAT"/>
    <property type="match status" value="1"/>
</dbReference>
<dbReference type="SUPFAM" id="SSF48403">
    <property type="entry name" value="Ankyrin repeat"/>
    <property type="match status" value="1"/>
</dbReference>
<gene>
    <name evidence="15" type="ORF">STAS_18480</name>
</gene>
<dbReference type="Gene3D" id="1.25.40.20">
    <property type="entry name" value="Ankyrin repeat-containing domain"/>
    <property type="match status" value="1"/>
</dbReference>
<dbReference type="Proteomes" id="UP000325081">
    <property type="component" value="Unassembled WGS sequence"/>
</dbReference>
<dbReference type="InterPro" id="IPR013210">
    <property type="entry name" value="LRR_N_plant-typ"/>
</dbReference>
<comment type="caution">
    <text evidence="15">The sequence shown here is derived from an EMBL/GenBank/DDBJ whole genome shotgun (WGS) entry which is preliminary data.</text>
</comment>
<dbReference type="FunFam" id="3.80.10.10:FF:000224">
    <property type="entry name" value="Leucine-rich repeat extensin-like protein 1"/>
    <property type="match status" value="1"/>
</dbReference>
<evidence type="ECO:0000256" key="2">
    <source>
        <dbReference type="ARBA" id="ARBA00022512"/>
    </source>
</evidence>
<feature type="compositionally biased region" description="Pro residues" evidence="12">
    <location>
        <begin position="392"/>
        <end position="462"/>
    </location>
</feature>
<keyword evidence="3" id="KW-0964">Secreted</keyword>
<dbReference type="EMBL" id="BKCP01006183">
    <property type="protein sequence ID" value="GER41746.1"/>
    <property type="molecule type" value="Genomic_DNA"/>
</dbReference>
<reference evidence="16" key="1">
    <citation type="journal article" date="2019" name="Curr. Biol.">
        <title>Genome Sequence of Striga asiatica Provides Insight into the Evolution of Plant Parasitism.</title>
        <authorList>
            <person name="Yoshida S."/>
            <person name="Kim S."/>
            <person name="Wafula E.K."/>
            <person name="Tanskanen J."/>
            <person name="Kim Y.M."/>
            <person name="Honaas L."/>
            <person name="Yang Z."/>
            <person name="Spallek T."/>
            <person name="Conn C.E."/>
            <person name="Ichihashi Y."/>
            <person name="Cheong K."/>
            <person name="Cui S."/>
            <person name="Der J.P."/>
            <person name="Gundlach H."/>
            <person name="Jiao Y."/>
            <person name="Hori C."/>
            <person name="Ishida J.K."/>
            <person name="Kasahara H."/>
            <person name="Kiba T."/>
            <person name="Kim M.S."/>
            <person name="Koo N."/>
            <person name="Laohavisit A."/>
            <person name="Lee Y.H."/>
            <person name="Lumba S."/>
            <person name="McCourt P."/>
            <person name="Mortimer J.C."/>
            <person name="Mutuku J.M."/>
            <person name="Nomura T."/>
            <person name="Sasaki-Sekimoto Y."/>
            <person name="Seto Y."/>
            <person name="Wang Y."/>
            <person name="Wakatake T."/>
            <person name="Sakakibara H."/>
            <person name="Demura T."/>
            <person name="Yamaguchi S."/>
            <person name="Yoneyama K."/>
            <person name="Manabe R.I."/>
            <person name="Nelson D.C."/>
            <person name="Schulman A.H."/>
            <person name="Timko M.P."/>
            <person name="dePamphilis C.W."/>
            <person name="Choi D."/>
            <person name="Shirasu K."/>
        </authorList>
    </citation>
    <scope>NUCLEOTIDE SEQUENCE [LARGE SCALE GENOMIC DNA]</scope>
    <source>
        <strain evidence="16">cv. UVA1</strain>
    </source>
</reference>
<dbReference type="InterPro" id="IPR051582">
    <property type="entry name" value="LRR_extensin-like_regulator"/>
</dbReference>
<organism evidence="15 16">
    <name type="scientific">Striga asiatica</name>
    <name type="common">Asiatic witchweed</name>
    <name type="synonym">Buchnera asiatica</name>
    <dbReference type="NCBI Taxonomy" id="4170"/>
    <lineage>
        <taxon>Eukaryota</taxon>
        <taxon>Viridiplantae</taxon>
        <taxon>Streptophyta</taxon>
        <taxon>Embryophyta</taxon>
        <taxon>Tracheophyta</taxon>
        <taxon>Spermatophyta</taxon>
        <taxon>Magnoliopsida</taxon>
        <taxon>eudicotyledons</taxon>
        <taxon>Gunneridae</taxon>
        <taxon>Pentapetalae</taxon>
        <taxon>asterids</taxon>
        <taxon>lamiids</taxon>
        <taxon>Lamiales</taxon>
        <taxon>Orobanchaceae</taxon>
        <taxon>Buchnereae</taxon>
        <taxon>Striga</taxon>
    </lineage>
</organism>
<dbReference type="InterPro" id="IPR002110">
    <property type="entry name" value="Ankyrin_rpt"/>
</dbReference>
<evidence type="ECO:0000256" key="1">
    <source>
        <dbReference type="ARBA" id="ARBA00004191"/>
    </source>
</evidence>
<feature type="compositionally biased region" description="Polar residues" evidence="12">
    <location>
        <begin position="651"/>
        <end position="676"/>
    </location>
</feature>
<evidence type="ECO:0000256" key="10">
    <source>
        <dbReference type="ARBA" id="ARBA00041871"/>
    </source>
</evidence>
<evidence type="ECO:0000256" key="8">
    <source>
        <dbReference type="ARBA" id="ARBA00023278"/>
    </source>
</evidence>
<feature type="region of interest" description="Disordered" evidence="12">
    <location>
        <begin position="628"/>
        <end position="676"/>
    </location>
</feature>
<dbReference type="PANTHER" id="PTHR32093">
    <property type="entry name" value="LEUCINE-RICH REPEAT EXTENSIN-LIKE PROTEIN 3-RELATED"/>
    <property type="match status" value="1"/>
</dbReference>
<feature type="chain" id="PRO_5023076400" description="Cell wall hydroxyproline-rich glycoprotein" evidence="13">
    <location>
        <begin position="37"/>
        <end position="779"/>
    </location>
</feature>
<dbReference type="Pfam" id="PF12796">
    <property type="entry name" value="Ank_2"/>
    <property type="match status" value="1"/>
</dbReference>
<evidence type="ECO:0000256" key="9">
    <source>
        <dbReference type="ARBA" id="ARBA00023316"/>
    </source>
</evidence>
<dbReference type="Pfam" id="PF08263">
    <property type="entry name" value="LRRNT_2"/>
    <property type="match status" value="1"/>
</dbReference>
<dbReference type="PROSITE" id="PS50297">
    <property type="entry name" value="ANK_REP_REGION"/>
    <property type="match status" value="1"/>
</dbReference>
<evidence type="ECO:0000256" key="4">
    <source>
        <dbReference type="ARBA" id="ARBA00022614"/>
    </source>
</evidence>
<dbReference type="PANTHER" id="PTHR32093:SF115">
    <property type="entry name" value="LEUCINE-RICH REPEAT EXTENSIN-LIKE PROTEIN 2"/>
    <property type="match status" value="1"/>
</dbReference>
<feature type="region of interest" description="Disordered" evidence="12">
    <location>
        <begin position="348"/>
        <end position="462"/>
    </location>
</feature>